<evidence type="ECO:0000313" key="2">
    <source>
        <dbReference type="Proteomes" id="UP000050164"/>
    </source>
</evidence>
<accession>A0A655AML0</accession>
<protein>
    <submittedName>
        <fullName evidence="1">Uncharacterized protein</fullName>
    </submittedName>
</protein>
<evidence type="ECO:0000313" key="1">
    <source>
        <dbReference type="EMBL" id="CKT74508.1"/>
    </source>
</evidence>
<reference evidence="1 2" key="1">
    <citation type="submission" date="2015-03" db="EMBL/GenBank/DDBJ databases">
        <authorList>
            <consortium name="Pathogen Informatics"/>
        </authorList>
    </citation>
    <scope>NUCLEOTIDE SEQUENCE [LARGE SCALE GENOMIC DNA]</scope>
    <source>
        <strain evidence="1 2">Bir 185</strain>
    </source>
</reference>
<gene>
    <name evidence="1" type="ORF">ERS027659_04786</name>
</gene>
<proteinExistence type="predicted"/>
<name>A0A655AML0_MYCTX</name>
<dbReference type="AlphaFoldDB" id="A0A655AML0"/>
<dbReference type="Proteomes" id="UP000050164">
    <property type="component" value="Unassembled WGS sequence"/>
</dbReference>
<dbReference type="EMBL" id="CNFT01001906">
    <property type="protein sequence ID" value="CKT74508.1"/>
    <property type="molecule type" value="Genomic_DNA"/>
</dbReference>
<sequence>MPTKFLTSSRGGNNPGRRDLVTIGGCGGVVLDEVGERAAALGGVAVRGWCDVMVTAVTAAAATTITAATAATPRR</sequence>
<organism evidence="1 2">
    <name type="scientific">Mycobacterium tuberculosis</name>
    <dbReference type="NCBI Taxonomy" id="1773"/>
    <lineage>
        <taxon>Bacteria</taxon>
        <taxon>Bacillati</taxon>
        <taxon>Actinomycetota</taxon>
        <taxon>Actinomycetes</taxon>
        <taxon>Mycobacteriales</taxon>
        <taxon>Mycobacteriaceae</taxon>
        <taxon>Mycobacterium</taxon>
        <taxon>Mycobacterium tuberculosis complex</taxon>
    </lineage>
</organism>